<reference evidence="1 2" key="1">
    <citation type="submission" date="2019-07" db="EMBL/GenBank/DDBJ databases">
        <title>De Novo Assembly of kiwifruit Actinidia rufa.</title>
        <authorList>
            <person name="Sugita-Konishi S."/>
            <person name="Sato K."/>
            <person name="Mori E."/>
            <person name="Abe Y."/>
            <person name="Kisaki G."/>
            <person name="Hamano K."/>
            <person name="Suezawa K."/>
            <person name="Otani M."/>
            <person name="Fukuda T."/>
            <person name="Manabe T."/>
            <person name="Gomi K."/>
            <person name="Tabuchi M."/>
            <person name="Akimitsu K."/>
            <person name="Kataoka I."/>
        </authorList>
    </citation>
    <scope>NUCLEOTIDE SEQUENCE [LARGE SCALE GENOMIC DNA]</scope>
    <source>
        <strain evidence="2">cv. Fuchu</strain>
    </source>
</reference>
<dbReference type="Proteomes" id="UP000585474">
    <property type="component" value="Unassembled WGS sequence"/>
</dbReference>
<dbReference type="GO" id="GO:0016301">
    <property type="term" value="F:kinase activity"/>
    <property type="evidence" value="ECO:0007669"/>
    <property type="project" value="UniProtKB-KW"/>
</dbReference>
<keyword evidence="1" id="KW-0808">Transferase</keyword>
<accession>A0A7J0EIV0</accession>
<keyword evidence="2" id="KW-1185">Reference proteome</keyword>
<organism evidence="1 2">
    <name type="scientific">Actinidia rufa</name>
    <dbReference type="NCBI Taxonomy" id="165716"/>
    <lineage>
        <taxon>Eukaryota</taxon>
        <taxon>Viridiplantae</taxon>
        <taxon>Streptophyta</taxon>
        <taxon>Embryophyta</taxon>
        <taxon>Tracheophyta</taxon>
        <taxon>Spermatophyta</taxon>
        <taxon>Magnoliopsida</taxon>
        <taxon>eudicotyledons</taxon>
        <taxon>Gunneridae</taxon>
        <taxon>Pentapetalae</taxon>
        <taxon>asterids</taxon>
        <taxon>Ericales</taxon>
        <taxon>Actinidiaceae</taxon>
        <taxon>Actinidia</taxon>
    </lineage>
</organism>
<evidence type="ECO:0000313" key="2">
    <source>
        <dbReference type="Proteomes" id="UP000585474"/>
    </source>
</evidence>
<protein>
    <submittedName>
        <fullName evidence="1">Endoribonuclease/protein kinase IRE1-like protein</fullName>
    </submittedName>
</protein>
<dbReference type="AlphaFoldDB" id="A0A7J0EIV0"/>
<dbReference type="OrthoDB" id="63989at2759"/>
<sequence>MQMFYFENLISSGNSDVLLKKKLQLSAEDFIKRTPIISADGGVMLGSKNTTVFLVDAKPGTIIFVFRLIDHSAIGDQNARKKQSYRKMILKSGWGPLQWTFRKLNSPFMLPAVHQNKEGKAVLALPPPQTEDFGILTLPLGEFGQIYTSVVPEILAAFWRKDKLKKQSEDEVQAVMSRKKKARKSGINKNGAGIETNGLRIGKLFVSNREIAKGSNGTVVLKGIYDGHPVAV</sequence>
<evidence type="ECO:0000313" key="1">
    <source>
        <dbReference type="EMBL" id="GFY86310.1"/>
    </source>
</evidence>
<name>A0A7J0EIV0_9ERIC</name>
<dbReference type="Gene3D" id="3.30.200.20">
    <property type="entry name" value="Phosphorylase Kinase, domain 1"/>
    <property type="match status" value="1"/>
</dbReference>
<gene>
    <name evidence="1" type="ORF">Acr_04g0010480</name>
</gene>
<proteinExistence type="predicted"/>
<dbReference type="EMBL" id="BJWL01000004">
    <property type="protein sequence ID" value="GFY86310.1"/>
    <property type="molecule type" value="Genomic_DNA"/>
</dbReference>
<keyword evidence="1" id="KW-0418">Kinase</keyword>
<comment type="caution">
    <text evidence="1">The sequence shown here is derived from an EMBL/GenBank/DDBJ whole genome shotgun (WGS) entry which is preliminary data.</text>
</comment>